<dbReference type="Proteomes" id="UP000740926">
    <property type="component" value="Unassembled WGS sequence"/>
</dbReference>
<sequence>MQRLLQVMAQLGVLFNPRGGHQVDGEALAVLDGQPGGVQQRRGFLGVEGIARHVFGEEQRVAAEDGGYGGFAAAVIDGVDDELAVDGVQDGLAHLAAVDDVAALVEFGRHRPGRVLVATRVHNDLARLDQAVDVAGGNRIGIGQAQLARFQRGAARGGVGPPADDQLVQVGFARVPVLVVALVFHVAAAHPLAVFPRARAHRRVVQRVGDQVFAVIQVLGHQQLILAGQRGFQEEFRHGRVEGQHDRLRVRRGGVR</sequence>
<gene>
    <name evidence="1" type="ORF">G6F50_013727</name>
</gene>
<proteinExistence type="predicted"/>
<protein>
    <submittedName>
        <fullName evidence="1">Uncharacterized protein</fullName>
    </submittedName>
</protein>
<evidence type="ECO:0000313" key="2">
    <source>
        <dbReference type="Proteomes" id="UP000740926"/>
    </source>
</evidence>
<comment type="caution">
    <text evidence="1">The sequence shown here is derived from an EMBL/GenBank/DDBJ whole genome shotgun (WGS) entry which is preliminary data.</text>
</comment>
<reference evidence="1 2" key="1">
    <citation type="journal article" date="2020" name="Microb. Genom.">
        <title>Genetic diversity of clinical and environmental Mucorales isolates obtained from an investigation of mucormycosis cases among solid organ transplant recipients.</title>
        <authorList>
            <person name="Nguyen M.H."/>
            <person name="Kaul D."/>
            <person name="Muto C."/>
            <person name="Cheng S.J."/>
            <person name="Richter R.A."/>
            <person name="Bruno V.M."/>
            <person name="Liu G."/>
            <person name="Beyhan S."/>
            <person name="Sundermann A.J."/>
            <person name="Mounaud S."/>
            <person name="Pasculle A.W."/>
            <person name="Nierman W.C."/>
            <person name="Driscoll E."/>
            <person name="Cumbie R."/>
            <person name="Clancy C.J."/>
            <person name="Dupont C.L."/>
        </authorList>
    </citation>
    <scope>NUCLEOTIDE SEQUENCE [LARGE SCALE GENOMIC DNA]</scope>
    <source>
        <strain evidence="1 2">GL24</strain>
    </source>
</reference>
<organism evidence="1 2">
    <name type="scientific">Rhizopus delemar</name>
    <dbReference type="NCBI Taxonomy" id="936053"/>
    <lineage>
        <taxon>Eukaryota</taxon>
        <taxon>Fungi</taxon>
        <taxon>Fungi incertae sedis</taxon>
        <taxon>Mucoromycota</taxon>
        <taxon>Mucoromycotina</taxon>
        <taxon>Mucoromycetes</taxon>
        <taxon>Mucorales</taxon>
        <taxon>Mucorineae</taxon>
        <taxon>Rhizopodaceae</taxon>
        <taxon>Rhizopus</taxon>
    </lineage>
</organism>
<accession>A0A9P7CBH5</accession>
<dbReference type="EMBL" id="JAANIU010005757">
    <property type="protein sequence ID" value="KAG1545662.1"/>
    <property type="molecule type" value="Genomic_DNA"/>
</dbReference>
<evidence type="ECO:0000313" key="1">
    <source>
        <dbReference type="EMBL" id="KAG1545662.1"/>
    </source>
</evidence>
<keyword evidence="2" id="KW-1185">Reference proteome</keyword>
<name>A0A9P7CBH5_9FUNG</name>
<dbReference type="AlphaFoldDB" id="A0A9P7CBH5"/>